<feature type="domain" description="C2H2-type" evidence="12">
    <location>
        <begin position="254"/>
        <end position="281"/>
    </location>
</feature>
<keyword evidence="5 11" id="KW-0863">Zinc-finger</keyword>
<comment type="subcellular location">
    <subcellularLocation>
        <location evidence="1">Nucleus</location>
    </subcellularLocation>
</comment>
<dbReference type="AlphaFoldDB" id="A0A8C5WBH8"/>
<dbReference type="InterPro" id="IPR013087">
    <property type="entry name" value="Znf_C2H2_type"/>
</dbReference>
<evidence type="ECO:0000256" key="1">
    <source>
        <dbReference type="ARBA" id="ARBA00004123"/>
    </source>
</evidence>
<dbReference type="Gene3D" id="3.30.160.60">
    <property type="entry name" value="Classic Zinc Finger"/>
    <property type="match status" value="9"/>
</dbReference>
<reference evidence="14" key="1">
    <citation type="submission" date="2025-08" db="UniProtKB">
        <authorList>
            <consortium name="Ensembl"/>
        </authorList>
    </citation>
    <scope>IDENTIFICATION</scope>
</reference>
<feature type="domain" description="C2H2-type" evidence="12">
    <location>
        <begin position="416"/>
        <end position="443"/>
    </location>
</feature>
<dbReference type="FunFam" id="3.30.160.60:FF:002061">
    <property type="entry name" value="Uncharacterized protein"/>
    <property type="match status" value="1"/>
</dbReference>
<dbReference type="PANTHER" id="PTHR24394:SF48">
    <property type="entry name" value="ZINC FINGER PROTEIN 771"/>
    <property type="match status" value="1"/>
</dbReference>
<dbReference type="PANTHER" id="PTHR24394">
    <property type="entry name" value="ZINC FINGER PROTEIN"/>
    <property type="match status" value="1"/>
</dbReference>
<dbReference type="PROSITE" id="PS00028">
    <property type="entry name" value="ZINC_FINGER_C2H2_1"/>
    <property type="match status" value="8"/>
</dbReference>
<evidence type="ECO:0000259" key="13">
    <source>
        <dbReference type="PROSITE" id="PS50804"/>
    </source>
</evidence>
<dbReference type="Ensembl" id="ENSLLET00000027517.1">
    <property type="protein sequence ID" value="ENSLLEP00000026496.1"/>
    <property type="gene ID" value="ENSLLEG00000016625.1"/>
</dbReference>
<keyword evidence="4" id="KW-0677">Repeat</keyword>
<feature type="domain" description="C2H2-type" evidence="12">
    <location>
        <begin position="332"/>
        <end position="359"/>
    </location>
</feature>
<dbReference type="InterPro" id="IPR038269">
    <property type="entry name" value="SCAN_sf"/>
</dbReference>
<evidence type="ECO:0000313" key="14">
    <source>
        <dbReference type="Ensembl" id="ENSLLEP00000026496.1"/>
    </source>
</evidence>
<evidence type="ECO:0000256" key="7">
    <source>
        <dbReference type="ARBA" id="ARBA00023015"/>
    </source>
</evidence>
<dbReference type="GO" id="GO:0008270">
    <property type="term" value="F:zinc ion binding"/>
    <property type="evidence" value="ECO:0007669"/>
    <property type="project" value="UniProtKB-KW"/>
</dbReference>
<evidence type="ECO:0000256" key="3">
    <source>
        <dbReference type="ARBA" id="ARBA00022723"/>
    </source>
</evidence>
<feature type="domain" description="C2H2-type" evidence="12">
    <location>
        <begin position="282"/>
        <end position="309"/>
    </location>
</feature>
<accession>A0A8C5WBH8</accession>
<dbReference type="InterPro" id="IPR003309">
    <property type="entry name" value="SCAN_dom"/>
</dbReference>
<dbReference type="FunFam" id="3.30.160.60:FF:000812">
    <property type="entry name" value="zinc finger protein 23 isoform X2"/>
    <property type="match status" value="2"/>
</dbReference>
<evidence type="ECO:0000256" key="10">
    <source>
        <dbReference type="ARBA" id="ARBA00023242"/>
    </source>
</evidence>
<name>A0A8C5WBH8_9ANUR</name>
<proteinExistence type="inferred from homology"/>
<keyword evidence="15" id="KW-1185">Reference proteome</keyword>
<organism evidence="14 15">
    <name type="scientific">Leptobrachium leishanense</name>
    <name type="common">Leishan spiny toad</name>
    <dbReference type="NCBI Taxonomy" id="445787"/>
    <lineage>
        <taxon>Eukaryota</taxon>
        <taxon>Metazoa</taxon>
        <taxon>Chordata</taxon>
        <taxon>Craniata</taxon>
        <taxon>Vertebrata</taxon>
        <taxon>Euteleostomi</taxon>
        <taxon>Amphibia</taxon>
        <taxon>Batrachia</taxon>
        <taxon>Anura</taxon>
        <taxon>Pelobatoidea</taxon>
        <taxon>Megophryidae</taxon>
        <taxon>Leptobrachium</taxon>
    </lineage>
</organism>
<keyword evidence="7" id="KW-0805">Transcription regulation</keyword>
<keyword evidence="3" id="KW-0479">Metal-binding</keyword>
<evidence type="ECO:0000256" key="8">
    <source>
        <dbReference type="ARBA" id="ARBA00023125"/>
    </source>
</evidence>
<evidence type="ECO:0000256" key="5">
    <source>
        <dbReference type="ARBA" id="ARBA00022771"/>
    </source>
</evidence>
<dbReference type="Gene3D" id="1.10.4020.10">
    <property type="entry name" value="DNA breaking-rejoining enzymes"/>
    <property type="match status" value="1"/>
</dbReference>
<dbReference type="GO" id="GO:0003677">
    <property type="term" value="F:DNA binding"/>
    <property type="evidence" value="ECO:0007669"/>
    <property type="project" value="UniProtKB-KW"/>
</dbReference>
<evidence type="ECO:0000256" key="6">
    <source>
        <dbReference type="ARBA" id="ARBA00022833"/>
    </source>
</evidence>
<dbReference type="Pfam" id="PF00096">
    <property type="entry name" value="zf-C2H2"/>
    <property type="match status" value="8"/>
</dbReference>
<evidence type="ECO:0000313" key="15">
    <source>
        <dbReference type="Proteomes" id="UP000694569"/>
    </source>
</evidence>
<dbReference type="PROSITE" id="PS50157">
    <property type="entry name" value="ZINC_FINGER_C2H2_2"/>
    <property type="match status" value="9"/>
</dbReference>
<dbReference type="SMART" id="SM00431">
    <property type="entry name" value="SCAN"/>
    <property type="match status" value="1"/>
</dbReference>
<dbReference type="GO" id="GO:0042802">
    <property type="term" value="F:identical protein binding"/>
    <property type="evidence" value="ECO:0007669"/>
    <property type="project" value="UniProtKB-ARBA"/>
</dbReference>
<sequence>MGPEDDPEAYLTAFERLATLAQWKKGTLVIRLAPFLTGEAQAAYQCLGEAEAEDYDILKSAILNRLGLSDECYRNKFRNKTFVLGTPPRAFAQQLKDLAYKWLKPATRPVSEIMYLLILEQYIKQLPKGLSQWVSRHKRSSLDYAEDTHGYQVAQKQKNVKKTENSGLSHVTVQKIDPHTEMLGNADITNSVGCGSEFACSECEKCFRSKVDLTVHKRNHTGGKPFACSECRKGFKTKGELTVHKRNHTGEKPFACSECGKCFKTKGELTVHERVHTGERPFACSECGKGCNTKGELTKHEKIHTGEKPFKCFGMKGALTKHERIHTGEKPFVCSECGKRFKTKGELTVHERIHTGEKSYACSECEKCFGMKGALTNHERIHTGEKPFACSECGKCFSSKNNLTVHERIHTGEKPFACSECGKCFTSKINLTVHERIHTGEKPFAKDKFI</sequence>
<dbReference type="SUPFAM" id="SSF57667">
    <property type="entry name" value="beta-beta-alpha zinc fingers"/>
    <property type="match status" value="5"/>
</dbReference>
<keyword evidence="10" id="KW-0539">Nucleus</keyword>
<feature type="domain" description="C2H2-type" evidence="12">
    <location>
        <begin position="388"/>
        <end position="415"/>
    </location>
</feature>
<dbReference type="Pfam" id="PF02023">
    <property type="entry name" value="SCAN"/>
    <property type="match status" value="1"/>
</dbReference>
<dbReference type="Proteomes" id="UP000694569">
    <property type="component" value="Unplaced"/>
</dbReference>
<feature type="domain" description="C2H2-type" evidence="12">
    <location>
        <begin position="226"/>
        <end position="253"/>
    </location>
</feature>
<feature type="domain" description="C2H2-type" evidence="12">
    <location>
        <begin position="311"/>
        <end position="331"/>
    </location>
</feature>
<dbReference type="InterPro" id="IPR036236">
    <property type="entry name" value="Znf_C2H2_sf"/>
</dbReference>
<protein>
    <submittedName>
        <fullName evidence="14">Uncharacterized protein</fullName>
    </submittedName>
</protein>
<dbReference type="GO" id="GO:0005634">
    <property type="term" value="C:nucleus"/>
    <property type="evidence" value="ECO:0007669"/>
    <property type="project" value="UniProtKB-SubCell"/>
</dbReference>
<keyword evidence="6" id="KW-0862">Zinc</keyword>
<dbReference type="SMART" id="SM00355">
    <property type="entry name" value="ZnF_C2H2"/>
    <property type="match status" value="8"/>
</dbReference>
<evidence type="ECO:0000256" key="2">
    <source>
        <dbReference type="ARBA" id="ARBA00006991"/>
    </source>
</evidence>
<feature type="domain" description="C2H2-type" evidence="12">
    <location>
        <begin position="198"/>
        <end position="225"/>
    </location>
</feature>
<evidence type="ECO:0000259" key="12">
    <source>
        <dbReference type="PROSITE" id="PS50157"/>
    </source>
</evidence>
<dbReference type="GeneTree" id="ENSGT01150000286918"/>
<dbReference type="FunFam" id="3.30.160.60:FF:002343">
    <property type="entry name" value="Zinc finger protein 33A"/>
    <property type="match status" value="3"/>
</dbReference>
<comment type="similarity">
    <text evidence="2">Belongs to the krueppel C2H2-type zinc-finger protein family.</text>
</comment>
<evidence type="ECO:0000256" key="4">
    <source>
        <dbReference type="ARBA" id="ARBA00022737"/>
    </source>
</evidence>
<dbReference type="PROSITE" id="PS50804">
    <property type="entry name" value="SCAN_BOX"/>
    <property type="match status" value="1"/>
</dbReference>
<dbReference type="GO" id="GO:0000981">
    <property type="term" value="F:DNA-binding transcription factor activity, RNA polymerase II-specific"/>
    <property type="evidence" value="ECO:0007669"/>
    <property type="project" value="TreeGrafter"/>
</dbReference>
<keyword evidence="8" id="KW-0238">DNA-binding</keyword>
<keyword evidence="9" id="KW-0804">Transcription</keyword>
<evidence type="ECO:0000256" key="11">
    <source>
        <dbReference type="PROSITE-ProRule" id="PRU00042"/>
    </source>
</evidence>
<feature type="domain" description="SCAN box" evidence="13">
    <location>
        <begin position="74"/>
        <end position="145"/>
    </location>
</feature>
<evidence type="ECO:0000256" key="9">
    <source>
        <dbReference type="ARBA" id="ARBA00023163"/>
    </source>
</evidence>
<dbReference type="FunFam" id="3.30.160.60:FF:000060">
    <property type="entry name" value="zinc finger protein 436"/>
    <property type="match status" value="1"/>
</dbReference>
<dbReference type="FunFam" id="3.30.160.60:FF:000508">
    <property type="entry name" value="Myeloid zinc finger 1"/>
    <property type="match status" value="1"/>
</dbReference>
<reference evidence="14" key="2">
    <citation type="submission" date="2025-09" db="UniProtKB">
        <authorList>
            <consortium name="Ensembl"/>
        </authorList>
    </citation>
    <scope>IDENTIFICATION</scope>
</reference>
<dbReference type="SUPFAM" id="SSF47353">
    <property type="entry name" value="Retrovirus capsid dimerization domain-like"/>
    <property type="match status" value="1"/>
</dbReference>
<feature type="domain" description="C2H2-type" evidence="12">
    <location>
        <begin position="360"/>
        <end position="387"/>
    </location>
</feature>